<sequence length="461" mass="51323">MTTSSPPPLNEHSRTTRDKGEAKTKPFFEEVVRQGVLFETDSPDYPEGQSIMPRQVSVDSMPMSGLTDEQLVPKLLGFPDATMCPAALGAALLIPLLNQNMANPETCPPEGTLVEMEVIHWLREALDYPVLGTYTKVMDIGGVFTPGGCLSNTVALLAAREKCFHGSRLRGIPVLLSKVRVLVPDMAWNHSIRSAMAMISLGEENIIPVPVDAEFHMDQEALRYIIDQEGGPGNIIMASQILQDKDIWFHVDACHGSQLAFSKHHHYKLRGIEKADSTTIDPQQTMLVPYDCSLVLFREPSTQAALSTNSDSIPNAQWSFGWTGPFTGSKAFMSLKIWSSIKRHGKNSMGWMIDERLELTSAIQLEVEHRPNLILSGGTDINSYMFIYVPASVQQYCLEHSIRLSDADLEKVNQLNLHIQNIIHRERVYYIHGLPLGNCPHGHFIEPGKKAFVLRTLNGNL</sequence>
<evidence type="ECO:0000313" key="9">
    <source>
        <dbReference type="Proteomes" id="UP000016929"/>
    </source>
</evidence>
<keyword evidence="4 6" id="KW-0663">Pyridoxal phosphate</keyword>
<dbReference type="HOGENOM" id="CLU_045538_1_0_1"/>
<organism evidence="8 9">
    <name type="scientific">Fusarium oxysporum f. sp. cubense (strain race 4)</name>
    <name type="common">Panama disease fungus</name>
    <dbReference type="NCBI Taxonomy" id="2502994"/>
    <lineage>
        <taxon>Eukaryota</taxon>
        <taxon>Fungi</taxon>
        <taxon>Dikarya</taxon>
        <taxon>Ascomycota</taxon>
        <taxon>Pezizomycotina</taxon>
        <taxon>Sordariomycetes</taxon>
        <taxon>Hypocreomycetidae</taxon>
        <taxon>Hypocreales</taxon>
        <taxon>Nectriaceae</taxon>
        <taxon>Fusarium</taxon>
        <taxon>Fusarium oxysporum species complex</taxon>
    </lineage>
</organism>
<dbReference type="PANTHER" id="PTHR45677:SF8">
    <property type="entry name" value="CYSTEINE SULFINIC ACID DECARBOXYLASE"/>
    <property type="match status" value="1"/>
</dbReference>
<comment type="similarity">
    <text evidence="2 6">Belongs to the group II decarboxylase family.</text>
</comment>
<keyword evidence="5 6" id="KW-0456">Lyase</keyword>
<evidence type="ECO:0000256" key="5">
    <source>
        <dbReference type="ARBA" id="ARBA00023239"/>
    </source>
</evidence>
<keyword evidence="3" id="KW-0210">Decarboxylase</keyword>
<evidence type="ECO:0000256" key="6">
    <source>
        <dbReference type="RuleBase" id="RU000382"/>
    </source>
</evidence>
<dbReference type="InterPro" id="IPR015421">
    <property type="entry name" value="PyrdxlP-dep_Trfase_major"/>
</dbReference>
<reference evidence="9" key="1">
    <citation type="submission" date="2012-09" db="EMBL/GenBank/DDBJ databases">
        <title>Genome sequencing and comparative transcriptomics of race 1 and race 4 of banana pathogen: Fusarium oxysporum f. sp. cubense.</title>
        <authorList>
            <person name="Fang X."/>
            <person name="Huang J."/>
        </authorList>
    </citation>
    <scope>NUCLEOTIDE SEQUENCE [LARGE SCALE GENOMIC DNA]</scope>
    <source>
        <strain evidence="9">race 4</strain>
    </source>
</reference>
<feature type="region of interest" description="Disordered" evidence="7">
    <location>
        <begin position="1"/>
        <end position="26"/>
    </location>
</feature>
<protein>
    <submittedName>
        <fullName evidence="8">L-2,4-diaminobutyrate decarboxylase</fullName>
    </submittedName>
</protein>
<dbReference type="OrthoDB" id="392571at2759"/>
<evidence type="ECO:0000256" key="1">
    <source>
        <dbReference type="ARBA" id="ARBA00001933"/>
    </source>
</evidence>
<dbReference type="Pfam" id="PF00282">
    <property type="entry name" value="Pyridoxal_deC"/>
    <property type="match status" value="1"/>
</dbReference>
<dbReference type="PANTHER" id="PTHR45677">
    <property type="entry name" value="GLUTAMATE DECARBOXYLASE-RELATED"/>
    <property type="match status" value="1"/>
</dbReference>
<evidence type="ECO:0000256" key="4">
    <source>
        <dbReference type="ARBA" id="ARBA00022898"/>
    </source>
</evidence>
<dbReference type="Gene3D" id="3.90.1150.170">
    <property type="match status" value="2"/>
</dbReference>
<evidence type="ECO:0000313" key="8">
    <source>
        <dbReference type="EMBL" id="EMT65029.1"/>
    </source>
</evidence>
<keyword evidence="9" id="KW-1185">Reference proteome</keyword>
<reference evidence="9" key="2">
    <citation type="journal article" date="2014" name="PLoS ONE">
        <title>Genome and Transcriptome Analysis of the Fungal Pathogen Fusarium oxysporum f. sp. cubense Causing Banana Vascular Wilt Disease.</title>
        <authorList>
            <person name="Guo L."/>
            <person name="Han L."/>
            <person name="Yang L."/>
            <person name="Zeng H."/>
            <person name="Fan D."/>
            <person name="Zhu Y."/>
            <person name="Feng Y."/>
            <person name="Wang G."/>
            <person name="Peng C."/>
            <person name="Jiang X."/>
            <person name="Zhou D."/>
            <person name="Ni P."/>
            <person name="Liang C."/>
            <person name="Liu L."/>
            <person name="Wang J."/>
            <person name="Mao C."/>
            <person name="Fang X."/>
            <person name="Peng M."/>
            <person name="Huang J."/>
        </authorList>
    </citation>
    <scope>NUCLEOTIDE SEQUENCE [LARGE SCALE GENOMIC DNA]</scope>
    <source>
        <strain evidence="9">race 4</strain>
    </source>
</reference>
<dbReference type="GO" id="GO:0019752">
    <property type="term" value="P:carboxylic acid metabolic process"/>
    <property type="evidence" value="ECO:0007669"/>
    <property type="project" value="InterPro"/>
</dbReference>
<evidence type="ECO:0000256" key="3">
    <source>
        <dbReference type="ARBA" id="ARBA00022793"/>
    </source>
</evidence>
<comment type="cofactor">
    <cofactor evidence="1 6">
        <name>pyridoxal 5'-phosphate</name>
        <dbReference type="ChEBI" id="CHEBI:597326"/>
    </cofactor>
</comment>
<dbReference type="STRING" id="1229665.N1RH43"/>
<evidence type="ECO:0000256" key="7">
    <source>
        <dbReference type="SAM" id="MobiDB-lite"/>
    </source>
</evidence>
<gene>
    <name evidence="8" type="ORF">FOC4_g10011003</name>
</gene>
<dbReference type="InterPro" id="IPR015424">
    <property type="entry name" value="PyrdxlP-dep_Trfase"/>
</dbReference>
<dbReference type="GO" id="GO:0016831">
    <property type="term" value="F:carboxy-lyase activity"/>
    <property type="evidence" value="ECO:0007669"/>
    <property type="project" value="UniProtKB-KW"/>
</dbReference>
<dbReference type="Proteomes" id="UP000016929">
    <property type="component" value="Unassembled WGS sequence"/>
</dbReference>
<dbReference type="GO" id="GO:0005737">
    <property type="term" value="C:cytoplasm"/>
    <property type="evidence" value="ECO:0007669"/>
    <property type="project" value="TreeGrafter"/>
</dbReference>
<dbReference type="Gene3D" id="3.40.640.10">
    <property type="entry name" value="Type I PLP-dependent aspartate aminotransferase-like (Major domain)"/>
    <property type="match status" value="2"/>
</dbReference>
<dbReference type="AlphaFoldDB" id="N1RH43"/>
<dbReference type="SUPFAM" id="SSF53383">
    <property type="entry name" value="PLP-dependent transferases"/>
    <property type="match status" value="1"/>
</dbReference>
<dbReference type="EMBL" id="KB726990">
    <property type="protein sequence ID" value="EMT65029.1"/>
    <property type="molecule type" value="Genomic_DNA"/>
</dbReference>
<dbReference type="GO" id="GO:0030170">
    <property type="term" value="F:pyridoxal phosphate binding"/>
    <property type="evidence" value="ECO:0007669"/>
    <property type="project" value="InterPro"/>
</dbReference>
<feature type="compositionally biased region" description="Basic and acidic residues" evidence="7">
    <location>
        <begin position="11"/>
        <end position="26"/>
    </location>
</feature>
<name>N1RH43_FUSC4</name>
<evidence type="ECO:0000256" key="2">
    <source>
        <dbReference type="ARBA" id="ARBA00009533"/>
    </source>
</evidence>
<accession>N1RH43</accession>
<proteinExistence type="inferred from homology"/>
<dbReference type="InterPro" id="IPR002129">
    <property type="entry name" value="PyrdxlP-dep_de-COase"/>
</dbReference>